<dbReference type="SUPFAM" id="SSF48726">
    <property type="entry name" value="Immunoglobulin"/>
    <property type="match status" value="2"/>
</dbReference>
<evidence type="ECO:0000313" key="7">
    <source>
        <dbReference type="Proteomes" id="UP000265040"/>
    </source>
</evidence>
<dbReference type="InterPro" id="IPR013783">
    <property type="entry name" value="Ig-like_fold"/>
</dbReference>
<dbReference type="AlphaFoldDB" id="A0AAQ6IGM1"/>
<name>A0AAQ6IGM1_ANATE</name>
<dbReference type="Proteomes" id="UP000265040">
    <property type="component" value="Chromosome 16"/>
</dbReference>
<dbReference type="InterPro" id="IPR013151">
    <property type="entry name" value="Immunoglobulin_dom"/>
</dbReference>
<proteinExistence type="predicted"/>
<reference evidence="6" key="3">
    <citation type="submission" date="2025-09" db="UniProtKB">
        <authorList>
            <consortium name="Ensembl"/>
        </authorList>
    </citation>
    <scope>IDENTIFICATION</scope>
</reference>
<evidence type="ECO:0000256" key="3">
    <source>
        <dbReference type="ARBA" id="ARBA00023180"/>
    </source>
</evidence>
<dbReference type="SMART" id="SM00409">
    <property type="entry name" value="IG"/>
    <property type="match status" value="2"/>
</dbReference>
<keyword evidence="4" id="KW-0393">Immunoglobulin domain</keyword>
<feature type="domain" description="Ig-like" evidence="5">
    <location>
        <begin position="118"/>
        <end position="180"/>
    </location>
</feature>
<evidence type="ECO:0000256" key="4">
    <source>
        <dbReference type="ARBA" id="ARBA00023319"/>
    </source>
</evidence>
<protein>
    <recommendedName>
        <fullName evidence="5">Ig-like domain-containing protein</fullName>
    </recommendedName>
</protein>
<organism evidence="6 7">
    <name type="scientific">Anabas testudineus</name>
    <name type="common">Climbing perch</name>
    <name type="synonym">Anthias testudineus</name>
    <dbReference type="NCBI Taxonomy" id="64144"/>
    <lineage>
        <taxon>Eukaryota</taxon>
        <taxon>Metazoa</taxon>
        <taxon>Chordata</taxon>
        <taxon>Craniata</taxon>
        <taxon>Vertebrata</taxon>
        <taxon>Euteleostomi</taxon>
        <taxon>Actinopterygii</taxon>
        <taxon>Neopterygii</taxon>
        <taxon>Teleostei</taxon>
        <taxon>Neoteleostei</taxon>
        <taxon>Acanthomorphata</taxon>
        <taxon>Anabantaria</taxon>
        <taxon>Anabantiformes</taxon>
        <taxon>Anabantoidei</taxon>
        <taxon>Anabantidae</taxon>
        <taxon>Anabas</taxon>
    </lineage>
</organism>
<evidence type="ECO:0000256" key="1">
    <source>
        <dbReference type="ARBA" id="ARBA00022729"/>
    </source>
</evidence>
<dbReference type="InterPro" id="IPR003599">
    <property type="entry name" value="Ig_sub"/>
</dbReference>
<dbReference type="Pfam" id="PF00047">
    <property type="entry name" value="ig"/>
    <property type="match status" value="1"/>
</dbReference>
<dbReference type="InterPro" id="IPR003598">
    <property type="entry name" value="Ig_sub2"/>
</dbReference>
<dbReference type="Pfam" id="PF13927">
    <property type="entry name" value="Ig_3"/>
    <property type="match status" value="1"/>
</dbReference>
<reference evidence="6 7" key="1">
    <citation type="submission" date="2021-04" db="EMBL/GenBank/DDBJ databases">
        <authorList>
            <consortium name="Wellcome Sanger Institute Data Sharing"/>
        </authorList>
    </citation>
    <scope>NUCLEOTIDE SEQUENCE [LARGE SCALE GENOMIC DNA]</scope>
</reference>
<evidence type="ECO:0000259" key="5">
    <source>
        <dbReference type="PROSITE" id="PS50835"/>
    </source>
</evidence>
<dbReference type="PANTHER" id="PTHR44337">
    <property type="entry name" value="CARCINOEMBRYONIC ANTIGEN-RELATED CELL ADHESION MOLECULE 8"/>
    <property type="match status" value="1"/>
</dbReference>
<dbReference type="InterPro" id="IPR052598">
    <property type="entry name" value="IgSF_CEA-related"/>
</dbReference>
<keyword evidence="2" id="KW-1015">Disulfide bond</keyword>
<dbReference type="PANTHER" id="PTHR44337:SF20">
    <property type="entry name" value="CARCINOEMBRYONIC ANTIGEN-RELATED CELL ADHESION MOLECULE 5-RELATED"/>
    <property type="match status" value="1"/>
</dbReference>
<dbReference type="Ensembl" id="ENSATET00000078037.1">
    <property type="protein sequence ID" value="ENSATEP00000073911.1"/>
    <property type="gene ID" value="ENSATEG00000030814.1"/>
</dbReference>
<reference evidence="6" key="2">
    <citation type="submission" date="2025-08" db="UniProtKB">
        <authorList>
            <consortium name="Ensembl"/>
        </authorList>
    </citation>
    <scope>IDENTIFICATION</scope>
</reference>
<feature type="domain" description="Ig-like" evidence="5">
    <location>
        <begin position="10"/>
        <end position="99"/>
    </location>
</feature>
<dbReference type="InterPro" id="IPR007110">
    <property type="entry name" value="Ig-like_dom"/>
</dbReference>
<dbReference type="PROSITE" id="PS50835">
    <property type="entry name" value="IG_LIKE"/>
    <property type="match status" value="2"/>
</dbReference>
<dbReference type="Gene3D" id="2.60.40.10">
    <property type="entry name" value="Immunoglobulins"/>
    <property type="match status" value="2"/>
</dbReference>
<sequence>LAPRSVSGEPVSNVTLSVNQTNLVEFSSSAVVTCSVSSGSSLSFLWLNGSSEVTASDRVQLTDGNATLTILNVTRYDQGPFTCYVFNSVSNGSNTVNFTVFCDYNCSLLHHMTSFLVGSNLTLLCSAQSSPPAQLQWAFRGQNVNTTGPMLYLYNATENQSGPYSCLAFNNATTVNTTITTQITIASELVQ</sequence>
<evidence type="ECO:0000256" key="2">
    <source>
        <dbReference type="ARBA" id="ARBA00023157"/>
    </source>
</evidence>
<dbReference type="GeneTree" id="ENSGT01100000263479"/>
<evidence type="ECO:0000313" key="6">
    <source>
        <dbReference type="Ensembl" id="ENSATEP00000073911.1"/>
    </source>
</evidence>
<dbReference type="SMART" id="SM00408">
    <property type="entry name" value="IGc2"/>
    <property type="match status" value="2"/>
</dbReference>
<keyword evidence="1" id="KW-0732">Signal</keyword>
<dbReference type="InterPro" id="IPR036179">
    <property type="entry name" value="Ig-like_dom_sf"/>
</dbReference>
<keyword evidence="7" id="KW-1185">Reference proteome</keyword>
<accession>A0AAQ6IGM1</accession>
<keyword evidence="3" id="KW-0325">Glycoprotein</keyword>